<protein>
    <submittedName>
        <fullName evidence="2">Uncharacterized protein</fullName>
    </submittedName>
</protein>
<keyword evidence="3" id="KW-1185">Reference proteome</keyword>
<keyword evidence="1" id="KW-0812">Transmembrane</keyword>
<dbReference type="Proteomes" id="UP000019205">
    <property type="component" value="Chromosome"/>
</dbReference>
<accession>A4ADI4</accession>
<feature type="transmembrane region" description="Helical" evidence="1">
    <location>
        <begin position="30"/>
        <end position="50"/>
    </location>
</feature>
<dbReference type="EMBL" id="AAOA02000001">
    <property type="protein sequence ID" value="EAQ95982.2"/>
    <property type="molecule type" value="Genomic_DNA"/>
</dbReference>
<evidence type="ECO:0000256" key="1">
    <source>
        <dbReference type="SAM" id="Phobius"/>
    </source>
</evidence>
<dbReference type="AlphaFoldDB" id="A4ADI4"/>
<keyword evidence="1" id="KW-0472">Membrane</keyword>
<evidence type="ECO:0000313" key="2">
    <source>
        <dbReference type="EMBL" id="EAQ95982.2"/>
    </source>
</evidence>
<dbReference type="HOGENOM" id="CLU_2245348_0_0_6"/>
<reference evidence="2 3" key="1">
    <citation type="journal article" date="2007" name="Proc. Natl. Acad. Sci. U.S.A.">
        <title>Characterization of a marine gammaproteobacterium capable of aerobic anoxygenic photosynthesis.</title>
        <authorList>
            <person name="Fuchs B.M."/>
            <person name="Spring S."/>
            <person name="Teeling H."/>
            <person name="Quast C."/>
            <person name="Wulf J."/>
            <person name="Schattenhofer M."/>
            <person name="Yan S."/>
            <person name="Ferriera S."/>
            <person name="Johnson J."/>
            <person name="Glockner F.O."/>
            <person name="Amann R."/>
        </authorList>
    </citation>
    <scope>NUCLEOTIDE SEQUENCE [LARGE SCALE GENOMIC DNA]</scope>
    <source>
        <strain evidence="2">KT71</strain>
    </source>
</reference>
<dbReference type="RefSeq" id="WP_023659410.1">
    <property type="nucleotide sequence ID" value="NZ_CM002299.1"/>
</dbReference>
<evidence type="ECO:0000313" key="3">
    <source>
        <dbReference type="Proteomes" id="UP000019205"/>
    </source>
</evidence>
<proteinExistence type="predicted"/>
<feature type="transmembrane region" description="Helical" evidence="1">
    <location>
        <begin position="62"/>
        <end position="79"/>
    </location>
</feature>
<sequence length="105" mass="12079">MNEAEARLVYEEAQRDERVMHEFESLRPSYNPVVSAVSNLVAIALFMWFIMATETGRSMETTTVSLMMFMLVAGNQAVTQELNRRTNKRIDALYSLLRRDASQDL</sequence>
<organism evidence="2 3">
    <name type="scientific">Congregibacter litoralis KT71</name>
    <dbReference type="NCBI Taxonomy" id="314285"/>
    <lineage>
        <taxon>Bacteria</taxon>
        <taxon>Pseudomonadati</taxon>
        <taxon>Pseudomonadota</taxon>
        <taxon>Gammaproteobacteria</taxon>
        <taxon>Cellvibrionales</taxon>
        <taxon>Halieaceae</taxon>
        <taxon>Congregibacter</taxon>
    </lineage>
</organism>
<dbReference type="OrthoDB" id="5770251at2"/>
<comment type="caution">
    <text evidence="2">The sequence shown here is derived from an EMBL/GenBank/DDBJ whole genome shotgun (WGS) entry which is preliminary data.</text>
</comment>
<gene>
    <name evidence="2" type="ORF">KT71_18302</name>
</gene>
<name>A4ADI4_9GAMM</name>
<keyword evidence="1" id="KW-1133">Transmembrane helix</keyword>
<reference evidence="2 3" key="2">
    <citation type="journal article" date="2009" name="PLoS ONE">
        <title>The photosynthetic apparatus and its regulation in the aerobic gammaproteobacterium Congregibacter litoralis gen. nov., sp. nov.</title>
        <authorList>
            <person name="Spring S."/>
            <person name="Lunsdorf H."/>
            <person name="Fuchs B.M."/>
            <person name="Tindall B.J."/>
        </authorList>
    </citation>
    <scope>NUCLEOTIDE SEQUENCE [LARGE SCALE GENOMIC DNA]</scope>
    <source>
        <strain evidence="2">KT71</strain>
    </source>
</reference>